<name>A0A7R9F9P8_9NEOP</name>
<reference evidence="1" key="1">
    <citation type="submission" date="2020-11" db="EMBL/GenBank/DDBJ databases">
        <authorList>
            <person name="Tran Van P."/>
        </authorList>
    </citation>
    <scope>NUCLEOTIDE SEQUENCE</scope>
</reference>
<dbReference type="EMBL" id="OD571888">
    <property type="protein sequence ID" value="CAD7449520.1"/>
    <property type="molecule type" value="Genomic_DNA"/>
</dbReference>
<accession>A0A7R9F9P8</accession>
<protein>
    <submittedName>
        <fullName evidence="1">Uncharacterized protein</fullName>
    </submittedName>
</protein>
<proteinExistence type="predicted"/>
<dbReference type="AlphaFoldDB" id="A0A7R9F9P8"/>
<gene>
    <name evidence="1" type="ORF">TBIB3V08_LOCUS11794</name>
</gene>
<sequence>MDSNEHMTLDTLLDVLRANPGPDTTSIFEGGRTTLYKLLHEIVFSWTSGRKMLMEDVNVASLAMIH</sequence>
<organism evidence="1">
    <name type="scientific">Timema bartmani</name>
    <dbReference type="NCBI Taxonomy" id="61472"/>
    <lineage>
        <taxon>Eukaryota</taxon>
        <taxon>Metazoa</taxon>
        <taxon>Ecdysozoa</taxon>
        <taxon>Arthropoda</taxon>
        <taxon>Hexapoda</taxon>
        <taxon>Insecta</taxon>
        <taxon>Pterygota</taxon>
        <taxon>Neoptera</taxon>
        <taxon>Polyneoptera</taxon>
        <taxon>Phasmatodea</taxon>
        <taxon>Timematodea</taxon>
        <taxon>Timematoidea</taxon>
        <taxon>Timematidae</taxon>
        <taxon>Timema</taxon>
    </lineage>
</organism>
<evidence type="ECO:0000313" key="1">
    <source>
        <dbReference type="EMBL" id="CAD7449520.1"/>
    </source>
</evidence>